<evidence type="ECO:0000256" key="3">
    <source>
        <dbReference type="ARBA" id="ARBA00015086"/>
    </source>
</evidence>
<evidence type="ECO:0000313" key="4">
    <source>
        <dbReference type="EMBL" id="MFC5529824.1"/>
    </source>
</evidence>
<name>A0ABW0R3K1_9BACL</name>
<evidence type="ECO:0000256" key="2">
    <source>
        <dbReference type="ARBA" id="ARBA00009325"/>
    </source>
</evidence>
<keyword evidence="5" id="KW-1185">Reference proteome</keyword>
<accession>A0ABW0R3K1</accession>
<gene>
    <name evidence="4" type="primary">pqqA</name>
    <name evidence="4" type="ORF">ACFPQ4_10250</name>
</gene>
<sequence>MNQVTRRDSWKGGVTMWVKPAFKIVEICAEVTAYAYRK</sequence>
<dbReference type="NCBIfam" id="TIGR02107">
    <property type="entry name" value="PQQ_syn_pqqA"/>
    <property type="match status" value="1"/>
</dbReference>
<evidence type="ECO:0000256" key="1">
    <source>
        <dbReference type="ARBA" id="ARBA00004886"/>
    </source>
</evidence>
<dbReference type="Proteomes" id="UP001596108">
    <property type="component" value="Unassembled WGS sequence"/>
</dbReference>
<comment type="similarity">
    <text evidence="2">Belongs to the PqqA family.</text>
</comment>
<dbReference type="Pfam" id="PF08042">
    <property type="entry name" value="PqqA"/>
    <property type="match status" value="1"/>
</dbReference>
<dbReference type="InterPro" id="IPR011725">
    <property type="entry name" value="PQQ_synth_PqqA"/>
</dbReference>
<organism evidence="4 5">
    <name type="scientific">Cohnella yongneupensis</name>
    <dbReference type="NCBI Taxonomy" id="425006"/>
    <lineage>
        <taxon>Bacteria</taxon>
        <taxon>Bacillati</taxon>
        <taxon>Bacillota</taxon>
        <taxon>Bacilli</taxon>
        <taxon>Bacillales</taxon>
        <taxon>Paenibacillaceae</taxon>
        <taxon>Cohnella</taxon>
    </lineage>
</organism>
<evidence type="ECO:0000313" key="5">
    <source>
        <dbReference type="Proteomes" id="UP001596108"/>
    </source>
</evidence>
<comment type="pathway">
    <text evidence="1">Cofactor biosynthesis; pyrroloquinoline quinone biosynthesis.</text>
</comment>
<dbReference type="RefSeq" id="WP_378111746.1">
    <property type="nucleotide sequence ID" value="NZ_JBHSNC010000031.1"/>
</dbReference>
<dbReference type="EMBL" id="JBHSNC010000031">
    <property type="protein sequence ID" value="MFC5529824.1"/>
    <property type="molecule type" value="Genomic_DNA"/>
</dbReference>
<protein>
    <recommendedName>
        <fullName evidence="3">Coenzyme PQQ synthesis protein A</fullName>
    </recommendedName>
</protein>
<comment type="caution">
    <text evidence="4">The sequence shown here is derived from an EMBL/GenBank/DDBJ whole genome shotgun (WGS) entry which is preliminary data.</text>
</comment>
<proteinExistence type="inferred from homology"/>
<reference evidence="5" key="1">
    <citation type="journal article" date="2019" name="Int. J. Syst. Evol. Microbiol.">
        <title>The Global Catalogue of Microorganisms (GCM) 10K type strain sequencing project: providing services to taxonomists for standard genome sequencing and annotation.</title>
        <authorList>
            <consortium name="The Broad Institute Genomics Platform"/>
            <consortium name="The Broad Institute Genome Sequencing Center for Infectious Disease"/>
            <person name="Wu L."/>
            <person name="Ma J."/>
        </authorList>
    </citation>
    <scope>NUCLEOTIDE SEQUENCE [LARGE SCALE GENOMIC DNA]</scope>
    <source>
        <strain evidence="5">CGMCC 1.18578</strain>
    </source>
</reference>